<gene>
    <name evidence="3" type="ORF">ACFPOG_07950</name>
</gene>
<dbReference type="InterPro" id="IPR036526">
    <property type="entry name" value="C-N_Hydrolase_sf"/>
</dbReference>
<keyword evidence="1 3" id="KW-0378">Hydrolase</keyword>
<dbReference type="InterPro" id="IPR003010">
    <property type="entry name" value="C-N_Hydrolase"/>
</dbReference>
<organism evidence="3 4">
    <name type="scientific">Paenibacillus aestuarii</name>
    <dbReference type="NCBI Taxonomy" id="516965"/>
    <lineage>
        <taxon>Bacteria</taxon>
        <taxon>Bacillati</taxon>
        <taxon>Bacillota</taxon>
        <taxon>Bacilli</taxon>
        <taxon>Bacillales</taxon>
        <taxon>Paenibacillaceae</taxon>
        <taxon>Paenibacillus</taxon>
    </lineage>
</organism>
<dbReference type="CDD" id="cd07197">
    <property type="entry name" value="nitrilase"/>
    <property type="match status" value="1"/>
</dbReference>
<dbReference type="EMBL" id="JBHSMJ010000009">
    <property type="protein sequence ID" value="MFC5448190.1"/>
    <property type="molecule type" value="Genomic_DNA"/>
</dbReference>
<feature type="domain" description="CN hydrolase" evidence="2">
    <location>
        <begin position="1"/>
        <end position="235"/>
    </location>
</feature>
<dbReference type="SUPFAM" id="SSF56317">
    <property type="entry name" value="Carbon-nitrogen hydrolase"/>
    <property type="match status" value="1"/>
</dbReference>
<dbReference type="Proteomes" id="UP001596044">
    <property type="component" value="Unassembled WGS sequence"/>
</dbReference>
<comment type="caution">
    <text evidence="3">The sequence shown here is derived from an EMBL/GenBank/DDBJ whole genome shotgun (WGS) entry which is preliminary data.</text>
</comment>
<evidence type="ECO:0000259" key="2">
    <source>
        <dbReference type="PROSITE" id="PS50263"/>
    </source>
</evidence>
<dbReference type="Pfam" id="PF00795">
    <property type="entry name" value="CN_hydrolase"/>
    <property type="match status" value="1"/>
</dbReference>
<dbReference type="PANTHER" id="PTHR43674:SF2">
    <property type="entry name" value="BETA-UREIDOPROPIONASE"/>
    <property type="match status" value="1"/>
</dbReference>
<dbReference type="Gene3D" id="3.60.110.10">
    <property type="entry name" value="Carbon-nitrogen hydrolase"/>
    <property type="match status" value="1"/>
</dbReference>
<evidence type="ECO:0000313" key="4">
    <source>
        <dbReference type="Proteomes" id="UP001596044"/>
    </source>
</evidence>
<keyword evidence="4" id="KW-1185">Reference proteome</keyword>
<dbReference type="InterPro" id="IPR050345">
    <property type="entry name" value="Aliph_Amidase/BUP"/>
</dbReference>
<reference evidence="4" key="1">
    <citation type="journal article" date="2019" name="Int. J. Syst. Evol. Microbiol.">
        <title>The Global Catalogue of Microorganisms (GCM) 10K type strain sequencing project: providing services to taxonomists for standard genome sequencing and annotation.</title>
        <authorList>
            <consortium name="The Broad Institute Genomics Platform"/>
            <consortium name="The Broad Institute Genome Sequencing Center for Infectious Disease"/>
            <person name="Wu L."/>
            <person name="Ma J."/>
        </authorList>
    </citation>
    <scope>NUCLEOTIDE SEQUENCE [LARGE SCALE GENOMIC DNA]</scope>
    <source>
        <strain evidence="4">KACC 11904</strain>
    </source>
</reference>
<proteinExistence type="predicted"/>
<dbReference type="RefSeq" id="WP_270880949.1">
    <property type="nucleotide sequence ID" value="NZ_JAQFVF010000043.1"/>
</dbReference>
<dbReference type="PANTHER" id="PTHR43674">
    <property type="entry name" value="NITRILASE C965.09-RELATED"/>
    <property type="match status" value="1"/>
</dbReference>
<sequence>MQIGLAQTPFPRSAAEGVAIVKRMIRQAADRHCALICFPESIIPGLRGVGFAVEPYDHAVQASALDDIQAAAREAGIAVILPMEWDDETGLHLVAFVISNTGEVLGYQIKNQIDPDEDQFGYVPGTGRQLFEIDGLTFGIVICHEGWRYPETVRWAAARGAQIVFHPQFTGTVGNPEFYNGAMVCRSAENNIYFASVNYALDGQQVTSSLISPAGERLCSAGSGAEELLVYAIDPTQATQLLASRFQPHLL</sequence>
<name>A0ABW0K4L3_9BACL</name>
<evidence type="ECO:0000256" key="1">
    <source>
        <dbReference type="ARBA" id="ARBA00022801"/>
    </source>
</evidence>
<protein>
    <submittedName>
        <fullName evidence="3">Carbon-nitrogen hydrolase family protein</fullName>
    </submittedName>
</protein>
<dbReference type="PROSITE" id="PS50263">
    <property type="entry name" value="CN_HYDROLASE"/>
    <property type="match status" value="1"/>
</dbReference>
<dbReference type="GO" id="GO:0016787">
    <property type="term" value="F:hydrolase activity"/>
    <property type="evidence" value="ECO:0007669"/>
    <property type="project" value="UniProtKB-KW"/>
</dbReference>
<evidence type="ECO:0000313" key="3">
    <source>
        <dbReference type="EMBL" id="MFC5448190.1"/>
    </source>
</evidence>
<accession>A0ABW0K4L3</accession>